<evidence type="ECO:0000256" key="1">
    <source>
        <dbReference type="SAM" id="MobiDB-lite"/>
    </source>
</evidence>
<dbReference type="AlphaFoldDB" id="A0A7T5R1G4"/>
<organism evidence="2 3">
    <name type="scientific">Micavibrio aeruginosavorus</name>
    <dbReference type="NCBI Taxonomy" id="349221"/>
    <lineage>
        <taxon>Bacteria</taxon>
        <taxon>Pseudomonadati</taxon>
        <taxon>Bdellovibrionota</taxon>
        <taxon>Bdellovibrionia</taxon>
        <taxon>Bdellovibrionales</taxon>
        <taxon>Pseudobdellovibrionaceae</taxon>
        <taxon>Micavibrio</taxon>
    </lineage>
</organism>
<sequence>MANPKDINALFELEGQSLTAAKALLAATAKAASERKPQSNGLVSEIQSSWASFYYTLHENLQADHPDVLKDTGLLSPATVVSKGHDTLPRAYIEYPMIFLSPEENPRFFMYCPIDYKGQHFTPTDGRLIKGKEESHIGNLLFAGGHLGNAPIFHIEKRGTSTPVDYKSPRRSRAKDEFERVRLQNTHACFIAGGRSLQIVNEIANFDQNFTRRCDKVIRLIKAAARKQFPELLKSLPAGETLYINSSYGYGGHHGRGVEFDISIRQSGKIDLMAGGRKLNLLESRYFNATPKNGEYTITPRTDTEEGKKIAAAFKEVPEKSFIQDYPELQADFTPVSDQIGKMLGTDQPFPRVHRLEGLPFLVYGAKVKEKITFCPPGALPVSTALYEWLKSDEGDRNMGITPPPPPPAITNELTRLRQRLATPQSANKDKSPGPKQP</sequence>
<evidence type="ECO:0000313" key="3">
    <source>
        <dbReference type="Proteomes" id="UP000595362"/>
    </source>
</evidence>
<gene>
    <name evidence="2" type="ORF">HYS17_09170</name>
</gene>
<dbReference type="Proteomes" id="UP000595362">
    <property type="component" value="Chromosome"/>
</dbReference>
<evidence type="ECO:0000313" key="2">
    <source>
        <dbReference type="EMBL" id="QQG35679.1"/>
    </source>
</evidence>
<dbReference type="EMBL" id="CP066681">
    <property type="protein sequence ID" value="QQG35679.1"/>
    <property type="molecule type" value="Genomic_DNA"/>
</dbReference>
<accession>A0A7T5R1G4</accession>
<proteinExistence type="predicted"/>
<reference evidence="2 3" key="1">
    <citation type="submission" date="2020-07" db="EMBL/GenBank/DDBJ databases">
        <title>Huge and variable diversity of episymbiotic CPR bacteria and DPANN archaea in groundwater ecosystems.</title>
        <authorList>
            <person name="He C.Y."/>
            <person name="Keren R."/>
            <person name="Whittaker M."/>
            <person name="Farag I.F."/>
            <person name="Doudna J."/>
            <person name="Cate J.H.D."/>
            <person name="Banfield J.F."/>
        </authorList>
    </citation>
    <scope>NUCLEOTIDE SEQUENCE [LARGE SCALE GENOMIC DNA]</scope>
    <source>
        <strain evidence="2">NC_groundwater_70_Ag_B-0.1um_54_66</strain>
    </source>
</reference>
<feature type="region of interest" description="Disordered" evidence="1">
    <location>
        <begin position="418"/>
        <end position="438"/>
    </location>
</feature>
<protein>
    <submittedName>
        <fullName evidence="2">Uncharacterized protein</fullName>
    </submittedName>
</protein>
<name>A0A7T5R1G4_9BACT</name>
<feature type="compositionally biased region" description="Basic and acidic residues" evidence="1">
    <location>
        <begin position="428"/>
        <end position="438"/>
    </location>
</feature>